<sequence>MSAEPAFTTSAIVASTASASHVLKIDGYSRTKGLAVGVHLRSCSFHVGGHSWHLAYLPNGDCVERSDYISIYLVLDGTAPGTAAGGPVLAQFSISLLDRAGKPAPTYTRTGTTNQFSAPGAHWGFPGFIRREVLEKSRHLNLKDDSFCVRCDVTVVTEFRAEDAATIAAEAAAVPVFVGVPPSDLSRHLGHLLLNEQGADVRFRVDGEDFPAHRCVLAVRSPVFQAELFGTMKEASSEAPCVEIHDMRADVFKNLLHFMYTDSLPEPEEPHDEEALMAQHLLVAADRYDMERLKLICEDTLCRHIEVSNAATTLALAEQHRCQGLKDACFQFLKTPGALNAVMATEDFDHLAVSCPSLIKELMSKLAAR</sequence>
<dbReference type="PANTHER" id="PTHR26379:SF403">
    <property type="entry name" value="SPECKLE-TYPE POZ PROTEIN"/>
    <property type="match status" value="1"/>
</dbReference>
<evidence type="ECO:0000256" key="2">
    <source>
        <dbReference type="ARBA" id="ARBA00010846"/>
    </source>
</evidence>
<organism evidence="5 6">
    <name type="scientific">Setaria viridis</name>
    <name type="common">Green bristlegrass</name>
    <name type="synonym">Setaria italica subsp. viridis</name>
    <dbReference type="NCBI Taxonomy" id="4556"/>
    <lineage>
        <taxon>Eukaryota</taxon>
        <taxon>Viridiplantae</taxon>
        <taxon>Streptophyta</taxon>
        <taxon>Embryophyta</taxon>
        <taxon>Tracheophyta</taxon>
        <taxon>Spermatophyta</taxon>
        <taxon>Magnoliopsida</taxon>
        <taxon>Liliopsida</taxon>
        <taxon>Poales</taxon>
        <taxon>Poaceae</taxon>
        <taxon>PACMAD clade</taxon>
        <taxon>Panicoideae</taxon>
        <taxon>Panicodae</taxon>
        <taxon>Paniceae</taxon>
        <taxon>Cenchrinae</taxon>
        <taxon>Setaria</taxon>
    </lineage>
</organism>
<evidence type="ECO:0008006" key="7">
    <source>
        <dbReference type="Google" id="ProtNLM"/>
    </source>
</evidence>
<dbReference type="Pfam" id="PF00651">
    <property type="entry name" value="BTB"/>
    <property type="match status" value="1"/>
</dbReference>
<dbReference type="GO" id="GO:0016567">
    <property type="term" value="P:protein ubiquitination"/>
    <property type="evidence" value="ECO:0007669"/>
    <property type="project" value="InterPro"/>
</dbReference>
<dbReference type="Gene3D" id="3.30.710.10">
    <property type="entry name" value="Potassium Channel Kv1.1, Chain A"/>
    <property type="match status" value="1"/>
</dbReference>
<dbReference type="OMA" id="DHLANSC"/>
<reference evidence="5" key="1">
    <citation type="submission" date="2019-03" db="EMBL/GenBank/DDBJ databases">
        <title>WGS assembly of Setaria viridis.</title>
        <authorList>
            <person name="Huang P."/>
            <person name="Jenkins J."/>
            <person name="Grimwood J."/>
            <person name="Barry K."/>
            <person name="Healey A."/>
            <person name="Mamidi S."/>
            <person name="Sreedasyam A."/>
            <person name="Shu S."/>
            <person name="Feldman M."/>
            <person name="Wu J."/>
            <person name="Yu Y."/>
            <person name="Chen C."/>
            <person name="Johnson J."/>
            <person name="Rokhsar D."/>
            <person name="Baxter I."/>
            <person name="Schmutz J."/>
            <person name="Brutnell T."/>
            <person name="Kellogg E."/>
        </authorList>
    </citation>
    <scope>NUCLEOTIDE SEQUENCE [LARGE SCALE GENOMIC DNA]</scope>
</reference>
<dbReference type="CDD" id="cd00121">
    <property type="entry name" value="MATH"/>
    <property type="match status" value="1"/>
</dbReference>
<dbReference type="InterPro" id="IPR011333">
    <property type="entry name" value="SKP1/BTB/POZ_sf"/>
</dbReference>
<accession>A0A4U6TAC2</accession>
<dbReference type="PROSITE" id="PS50097">
    <property type="entry name" value="BTB"/>
    <property type="match status" value="1"/>
</dbReference>
<comment type="pathway">
    <text evidence="1">Protein modification; protein ubiquitination.</text>
</comment>
<dbReference type="InterPro" id="IPR045005">
    <property type="entry name" value="BPM1-6"/>
</dbReference>
<dbReference type="Pfam" id="PF24570">
    <property type="entry name" value="BACK_BPM_SPOP"/>
    <property type="match status" value="1"/>
</dbReference>
<evidence type="ECO:0000313" key="6">
    <source>
        <dbReference type="Proteomes" id="UP000298652"/>
    </source>
</evidence>
<dbReference type="Gene3D" id="1.25.40.420">
    <property type="match status" value="1"/>
</dbReference>
<dbReference type="InterPro" id="IPR056423">
    <property type="entry name" value="BACK_BPM_SPOP"/>
</dbReference>
<dbReference type="InterPro" id="IPR002083">
    <property type="entry name" value="MATH/TRAF_dom"/>
</dbReference>
<dbReference type="SUPFAM" id="SSF49599">
    <property type="entry name" value="TRAF domain-like"/>
    <property type="match status" value="1"/>
</dbReference>
<dbReference type="EMBL" id="CM016560">
    <property type="protein sequence ID" value="TKV94016.1"/>
    <property type="molecule type" value="Genomic_DNA"/>
</dbReference>
<dbReference type="Proteomes" id="UP000298652">
    <property type="component" value="Chromosome 9"/>
</dbReference>
<dbReference type="Gene3D" id="2.60.210.10">
    <property type="entry name" value="Apoptosis, Tumor Necrosis Factor Receptor Associated Protein 2, Chain A"/>
    <property type="match status" value="1"/>
</dbReference>
<evidence type="ECO:0000313" key="5">
    <source>
        <dbReference type="EMBL" id="TKV94016.1"/>
    </source>
</evidence>
<comment type="similarity">
    <text evidence="2">Belongs to the Tdpoz family.</text>
</comment>
<dbReference type="InterPro" id="IPR008974">
    <property type="entry name" value="TRAF-like"/>
</dbReference>
<proteinExistence type="inferred from homology"/>
<evidence type="ECO:0000256" key="1">
    <source>
        <dbReference type="ARBA" id="ARBA00004906"/>
    </source>
</evidence>
<dbReference type="CDD" id="cd18280">
    <property type="entry name" value="BTB_POZ_BPM_plant"/>
    <property type="match status" value="1"/>
</dbReference>
<evidence type="ECO:0000259" key="4">
    <source>
        <dbReference type="PROSITE" id="PS50144"/>
    </source>
</evidence>
<evidence type="ECO:0000259" key="3">
    <source>
        <dbReference type="PROSITE" id="PS50097"/>
    </source>
</evidence>
<dbReference type="PROSITE" id="PS50144">
    <property type="entry name" value="MATH"/>
    <property type="match status" value="1"/>
</dbReference>
<dbReference type="Gramene" id="TKV94016">
    <property type="protein sequence ID" value="TKV94016"/>
    <property type="gene ID" value="SEVIR_9G250100v2"/>
</dbReference>
<dbReference type="PANTHER" id="PTHR26379">
    <property type="entry name" value="BTB/POZ AND MATH DOMAIN-CONTAINING PROTEIN 1"/>
    <property type="match status" value="1"/>
</dbReference>
<dbReference type="InterPro" id="IPR000210">
    <property type="entry name" value="BTB/POZ_dom"/>
</dbReference>
<keyword evidence="6" id="KW-1185">Reference proteome</keyword>
<dbReference type="Pfam" id="PF22486">
    <property type="entry name" value="MATH_2"/>
    <property type="match status" value="1"/>
</dbReference>
<gene>
    <name evidence="5" type="ORF">SEVIR_9G250100v2</name>
</gene>
<feature type="domain" description="BTB" evidence="3">
    <location>
        <begin position="199"/>
        <end position="268"/>
    </location>
</feature>
<feature type="domain" description="MATH" evidence="4">
    <location>
        <begin position="18"/>
        <end position="153"/>
    </location>
</feature>
<name>A0A4U6TAC2_SETVI</name>
<dbReference type="AlphaFoldDB" id="A0A4U6TAC2"/>
<dbReference type="SUPFAM" id="SSF54695">
    <property type="entry name" value="POZ domain"/>
    <property type="match status" value="1"/>
</dbReference>
<dbReference type="SMART" id="SM00225">
    <property type="entry name" value="BTB"/>
    <property type="match status" value="1"/>
</dbReference>
<protein>
    <recommendedName>
        <fullName evidence="7">BTB domain-containing protein</fullName>
    </recommendedName>
</protein>